<evidence type="ECO:0008006" key="8">
    <source>
        <dbReference type="Google" id="ProtNLM"/>
    </source>
</evidence>
<feature type="transmembrane region" description="Helical" evidence="5">
    <location>
        <begin position="443"/>
        <end position="465"/>
    </location>
</feature>
<organism evidence="6 7">
    <name type="scientific">Coleophoma crateriformis</name>
    <dbReference type="NCBI Taxonomy" id="565419"/>
    <lineage>
        <taxon>Eukaryota</taxon>
        <taxon>Fungi</taxon>
        <taxon>Dikarya</taxon>
        <taxon>Ascomycota</taxon>
        <taxon>Pezizomycotina</taxon>
        <taxon>Leotiomycetes</taxon>
        <taxon>Helotiales</taxon>
        <taxon>Dermateaceae</taxon>
        <taxon>Coleophoma</taxon>
    </lineage>
</organism>
<feature type="transmembrane region" description="Helical" evidence="5">
    <location>
        <begin position="377"/>
        <end position="399"/>
    </location>
</feature>
<dbReference type="GO" id="GO:0005886">
    <property type="term" value="C:plasma membrane"/>
    <property type="evidence" value="ECO:0007669"/>
    <property type="project" value="TreeGrafter"/>
</dbReference>
<feature type="transmembrane region" description="Helical" evidence="5">
    <location>
        <begin position="174"/>
        <end position="200"/>
    </location>
</feature>
<feature type="transmembrane region" description="Helical" evidence="5">
    <location>
        <begin position="351"/>
        <end position="370"/>
    </location>
</feature>
<reference evidence="6 7" key="1">
    <citation type="journal article" date="2018" name="IMA Fungus">
        <title>IMA Genome-F 9: Draft genome sequence of Annulohypoxylon stygium, Aspergillus mulundensis, Berkeleyomyces basicola (syn. Thielaviopsis basicola), Ceratocystis smalleyi, two Cercospora beticola strains, Coleophoma cylindrospora, Fusarium fracticaudum, Phialophora cf. hyalina, and Morchella septimelata.</title>
        <authorList>
            <person name="Wingfield B.D."/>
            <person name="Bills G.F."/>
            <person name="Dong Y."/>
            <person name="Huang W."/>
            <person name="Nel W.J."/>
            <person name="Swalarsk-Parry B.S."/>
            <person name="Vaghefi N."/>
            <person name="Wilken P.M."/>
            <person name="An Z."/>
            <person name="de Beer Z.W."/>
            <person name="De Vos L."/>
            <person name="Chen L."/>
            <person name="Duong T.A."/>
            <person name="Gao Y."/>
            <person name="Hammerbacher A."/>
            <person name="Kikkert J.R."/>
            <person name="Li Y."/>
            <person name="Li H."/>
            <person name="Li K."/>
            <person name="Li Q."/>
            <person name="Liu X."/>
            <person name="Ma X."/>
            <person name="Naidoo K."/>
            <person name="Pethybridge S.J."/>
            <person name="Sun J."/>
            <person name="Steenkamp E.T."/>
            <person name="van der Nest M.A."/>
            <person name="van Wyk S."/>
            <person name="Wingfield M.J."/>
            <person name="Xiong C."/>
            <person name="Yue Q."/>
            <person name="Zhang X."/>
        </authorList>
    </citation>
    <scope>NUCLEOTIDE SEQUENCE [LARGE SCALE GENOMIC DNA]</scope>
    <source>
        <strain evidence="6 7">BP5796</strain>
    </source>
</reference>
<evidence type="ECO:0000256" key="3">
    <source>
        <dbReference type="ARBA" id="ARBA00022989"/>
    </source>
</evidence>
<dbReference type="SUPFAM" id="SSF103473">
    <property type="entry name" value="MFS general substrate transporter"/>
    <property type="match status" value="1"/>
</dbReference>
<feature type="transmembrane region" description="Helical" evidence="5">
    <location>
        <begin position="206"/>
        <end position="225"/>
    </location>
</feature>
<feature type="transmembrane region" description="Helical" evidence="5">
    <location>
        <begin position="314"/>
        <end position="339"/>
    </location>
</feature>
<keyword evidence="3 5" id="KW-1133">Transmembrane helix</keyword>
<name>A0A3D8SZA6_9HELO</name>
<feature type="transmembrane region" description="Helical" evidence="5">
    <location>
        <begin position="277"/>
        <end position="294"/>
    </location>
</feature>
<keyword evidence="2 5" id="KW-0812">Transmembrane</keyword>
<dbReference type="PANTHER" id="PTHR23501">
    <property type="entry name" value="MAJOR FACILITATOR SUPERFAMILY"/>
    <property type="match status" value="1"/>
</dbReference>
<sequence>MASQSVEEHAIAITPVLTVTGSVDNPSSARQQGHEIETLEQGDSNDVEDINYPTGVKLWLTMISLCFMFLLTGLDLTIVAVAIPSLTDQFKTISDIGWYSASYFGKVYTVFPLKTVFIVGIIMFETGSLICTVAVNSPIFILGRAITGLGSSIFNAGIGKVLRHCFPLSNLAMANGLIGASQAIGLVSAPAVGGILIDAFSWRACFGINLPLGVLCIILTAYGFSDPIPNPDTALPLKEKLARLDFFGTILVVPSVACLMMALQWGGNKYGWGDTRIVVLLVASVILFAAFGYLQHRQGEVATIPLRVVKSRSIVAAMWYSACCNGVLAMTEYYISIYFQGVRGFTPSKSGLLGLPMIGGLAVSMGVAAAGTSKIGYYVPFMFATSVLAPVASGLLTTLDLDGSVVKPAVLLGFLGFAIGLGQQAPQLAVQAVLSISDVSIGGALIIFGAGMGSALWICASATLFNARLVTEIQSHSPLTNATALEEVGLSDIRGFIGEERLKAVLVGYNEAVVQTLYMPLALGIATVLGTGAMEWRSIKKKRD</sequence>
<proteinExistence type="predicted"/>
<accession>A0A3D8SZA6</accession>
<evidence type="ECO:0000313" key="6">
    <source>
        <dbReference type="EMBL" id="RDW91098.1"/>
    </source>
</evidence>
<dbReference type="AlphaFoldDB" id="A0A3D8SZA6"/>
<gene>
    <name evidence="6" type="ORF">BP5796_02263</name>
</gene>
<dbReference type="OrthoDB" id="2985014at2759"/>
<evidence type="ECO:0000313" key="7">
    <source>
        <dbReference type="Proteomes" id="UP000256328"/>
    </source>
</evidence>
<dbReference type="EMBL" id="PDLN01000003">
    <property type="protein sequence ID" value="RDW91098.1"/>
    <property type="molecule type" value="Genomic_DNA"/>
</dbReference>
<evidence type="ECO:0000256" key="2">
    <source>
        <dbReference type="ARBA" id="ARBA00022692"/>
    </source>
</evidence>
<protein>
    <recommendedName>
        <fullName evidence="8">Major facilitator superfamily (MFS) profile domain-containing protein</fullName>
    </recommendedName>
</protein>
<comment type="subcellular location">
    <subcellularLocation>
        <location evidence="1">Membrane</location>
        <topology evidence="1">Multi-pass membrane protein</topology>
    </subcellularLocation>
</comment>
<keyword evidence="4 5" id="KW-0472">Membrane</keyword>
<dbReference type="Pfam" id="PF07690">
    <property type="entry name" value="MFS_1"/>
    <property type="match status" value="1"/>
</dbReference>
<feature type="transmembrane region" description="Helical" evidence="5">
    <location>
        <begin position="141"/>
        <end position="162"/>
    </location>
</feature>
<comment type="caution">
    <text evidence="6">The sequence shown here is derived from an EMBL/GenBank/DDBJ whole genome shotgun (WGS) entry which is preliminary data.</text>
</comment>
<keyword evidence="7" id="KW-1185">Reference proteome</keyword>
<dbReference type="PANTHER" id="PTHR23501:SF199">
    <property type="entry name" value="MFS EFFLUX TRANSPORTER INPD-RELATED"/>
    <property type="match status" value="1"/>
</dbReference>
<dbReference type="Gene3D" id="1.20.1250.20">
    <property type="entry name" value="MFS general substrate transporter like domains"/>
    <property type="match status" value="1"/>
</dbReference>
<dbReference type="InterPro" id="IPR036259">
    <property type="entry name" value="MFS_trans_sf"/>
</dbReference>
<dbReference type="Proteomes" id="UP000256328">
    <property type="component" value="Unassembled WGS sequence"/>
</dbReference>
<dbReference type="InterPro" id="IPR011701">
    <property type="entry name" value="MFS"/>
</dbReference>
<evidence type="ECO:0000256" key="4">
    <source>
        <dbReference type="ARBA" id="ARBA00023136"/>
    </source>
</evidence>
<feature type="transmembrane region" description="Helical" evidence="5">
    <location>
        <begin position="58"/>
        <end position="83"/>
    </location>
</feature>
<feature type="transmembrane region" description="Helical" evidence="5">
    <location>
        <begin position="517"/>
        <end position="536"/>
    </location>
</feature>
<dbReference type="GO" id="GO:0022857">
    <property type="term" value="F:transmembrane transporter activity"/>
    <property type="evidence" value="ECO:0007669"/>
    <property type="project" value="InterPro"/>
</dbReference>
<feature type="transmembrane region" description="Helical" evidence="5">
    <location>
        <begin position="246"/>
        <end position="265"/>
    </location>
</feature>
<evidence type="ECO:0000256" key="1">
    <source>
        <dbReference type="ARBA" id="ARBA00004141"/>
    </source>
</evidence>
<evidence type="ECO:0000256" key="5">
    <source>
        <dbReference type="SAM" id="Phobius"/>
    </source>
</evidence>